<dbReference type="EMBL" id="CAXITT010000557">
    <property type="protein sequence ID" value="CAL1543550.1"/>
    <property type="molecule type" value="Genomic_DNA"/>
</dbReference>
<dbReference type="PROSITE" id="PS50092">
    <property type="entry name" value="TSP1"/>
    <property type="match status" value="2"/>
</dbReference>
<dbReference type="InterPro" id="IPR052065">
    <property type="entry name" value="Compl_asym_regulator"/>
</dbReference>
<name>A0AAV2I9S6_LYMST</name>
<evidence type="ECO:0000256" key="2">
    <source>
        <dbReference type="ARBA" id="ARBA00022737"/>
    </source>
</evidence>
<feature type="non-terminal residue" evidence="5">
    <location>
        <position position="111"/>
    </location>
</feature>
<dbReference type="Gene3D" id="2.20.100.10">
    <property type="entry name" value="Thrombospondin type-1 (TSP1) repeat"/>
    <property type="match status" value="2"/>
</dbReference>
<evidence type="ECO:0000313" key="5">
    <source>
        <dbReference type="EMBL" id="CAL1543550.1"/>
    </source>
</evidence>
<dbReference type="PRINTS" id="PR01705">
    <property type="entry name" value="TSP1REPEAT"/>
</dbReference>
<keyword evidence="1" id="KW-0732">Signal</keyword>
<keyword evidence="2" id="KW-0677">Repeat</keyword>
<proteinExistence type="predicted"/>
<dbReference type="Proteomes" id="UP001497497">
    <property type="component" value="Unassembled WGS sequence"/>
</dbReference>
<evidence type="ECO:0000256" key="1">
    <source>
        <dbReference type="ARBA" id="ARBA00022729"/>
    </source>
</evidence>
<evidence type="ECO:0000313" key="6">
    <source>
        <dbReference type="Proteomes" id="UP001497497"/>
    </source>
</evidence>
<comment type="caution">
    <text evidence="5">The sequence shown here is derived from an EMBL/GenBank/DDBJ whole genome shotgun (WGS) entry which is preliminary data.</text>
</comment>
<gene>
    <name evidence="5" type="ORF">GSLYS_00017084001</name>
</gene>
<evidence type="ECO:0000256" key="3">
    <source>
        <dbReference type="ARBA" id="ARBA00023157"/>
    </source>
</evidence>
<dbReference type="SUPFAM" id="SSF82895">
    <property type="entry name" value="TSP-1 type 1 repeat"/>
    <property type="match status" value="2"/>
</dbReference>
<dbReference type="FunFam" id="2.20.100.10:FF:000004">
    <property type="entry name" value="Adhesion G protein-coupled receptor B2"/>
    <property type="match status" value="1"/>
</dbReference>
<sequence length="111" mass="11958">PWSPWSSCSLSCGSGTQWRNRSCVGPFYGGQNCVGDFNATQSCNVQSCPVDGYYKNWSDWGSCSVTCGGGQQYRQRSCVQPLYGGADCVGPRNETQACNDKHCPGTVVVLL</sequence>
<dbReference type="PANTHER" id="PTHR22906:SF21">
    <property type="entry name" value="SEMA DOMAIN-CONTAINING PROTEIN"/>
    <property type="match status" value="1"/>
</dbReference>
<protein>
    <submittedName>
        <fullName evidence="5">Uncharacterized protein</fullName>
    </submittedName>
</protein>
<keyword evidence="6" id="KW-1185">Reference proteome</keyword>
<dbReference type="FunFam" id="2.20.100.10:FF:000001">
    <property type="entry name" value="semaphorin-5A isoform X1"/>
    <property type="match status" value="1"/>
</dbReference>
<dbReference type="PANTHER" id="PTHR22906">
    <property type="entry name" value="PROPERDIN"/>
    <property type="match status" value="1"/>
</dbReference>
<dbReference type="AlphaFoldDB" id="A0AAV2I9S6"/>
<evidence type="ECO:0000256" key="4">
    <source>
        <dbReference type="ARBA" id="ARBA00023180"/>
    </source>
</evidence>
<feature type="non-terminal residue" evidence="5">
    <location>
        <position position="1"/>
    </location>
</feature>
<dbReference type="InterPro" id="IPR000884">
    <property type="entry name" value="TSP1_rpt"/>
</dbReference>
<organism evidence="5 6">
    <name type="scientific">Lymnaea stagnalis</name>
    <name type="common">Great pond snail</name>
    <name type="synonym">Helix stagnalis</name>
    <dbReference type="NCBI Taxonomy" id="6523"/>
    <lineage>
        <taxon>Eukaryota</taxon>
        <taxon>Metazoa</taxon>
        <taxon>Spiralia</taxon>
        <taxon>Lophotrochozoa</taxon>
        <taxon>Mollusca</taxon>
        <taxon>Gastropoda</taxon>
        <taxon>Heterobranchia</taxon>
        <taxon>Euthyneura</taxon>
        <taxon>Panpulmonata</taxon>
        <taxon>Hygrophila</taxon>
        <taxon>Lymnaeoidea</taxon>
        <taxon>Lymnaeidae</taxon>
        <taxon>Lymnaea</taxon>
    </lineage>
</organism>
<dbReference type="InterPro" id="IPR036383">
    <property type="entry name" value="TSP1_rpt_sf"/>
</dbReference>
<accession>A0AAV2I9S6</accession>
<reference evidence="5 6" key="1">
    <citation type="submission" date="2024-04" db="EMBL/GenBank/DDBJ databases">
        <authorList>
            <consortium name="Genoscope - CEA"/>
            <person name="William W."/>
        </authorList>
    </citation>
    <scope>NUCLEOTIDE SEQUENCE [LARGE SCALE GENOMIC DNA]</scope>
</reference>
<keyword evidence="3" id="KW-1015">Disulfide bond</keyword>
<dbReference type="SMART" id="SM00209">
    <property type="entry name" value="TSP1"/>
    <property type="match status" value="2"/>
</dbReference>
<keyword evidence="4" id="KW-0325">Glycoprotein</keyword>
<dbReference type="Pfam" id="PF00090">
    <property type="entry name" value="TSP_1"/>
    <property type="match status" value="2"/>
</dbReference>